<evidence type="ECO:0000313" key="2">
    <source>
        <dbReference type="EMBL" id="KAK3776979.1"/>
    </source>
</evidence>
<reference evidence="2" key="1">
    <citation type="journal article" date="2023" name="G3 (Bethesda)">
        <title>A reference genome for the long-term kleptoplast-retaining sea slug Elysia crispata morphotype clarki.</title>
        <authorList>
            <person name="Eastman K.E."/>
            <person name="Pendleton A.L."/>
            <person name="Shaikh M.A."/>
            <person name="Suttiyut T."/>
            <person name="Ogas R."/>
            <person name="Tomko P."/>
            <person name="Gavelis G."/>
            <person name="Widhalm J.R."/>
            <person name="Wisecaver J.H."/>
        </authorList>
    </citation>
    <scope>NUCLEOTIDE SEQUENCE</scope>
    <source>
        <strain evidence="2">ECLA1</strain>
    </source>
</reference>
<evidence type="ECO:0000313" key="3">
    <source>
        <dbReference type="Proteomes" id="UP001283361"/>
    </source>
</evidence>
<dbReference type="EMBL" id="JAWDGP010003155">
    <property type="protein sequence ID" value="KAK3776979.1"/>
    <property type="molecule type" value="Genomic_DNA"/>
</dbReference>
<dbReference type="AlphaFoldDB" id="A0AAE0ZWI4"/>
<organism evidence="2 3">
    <name type="scientific">Elysia crispata</name>
    <name type="common">lettuce slug</name>
    <dbReference type="NCBI Taxonomy" id="231223"/>
    <lineage>
        <taxon>Eukaryota</taxon>
        <taxon>Metazoa</taxon>
        <taxon>Spiralia</taxon>
        <taxon>Lophotrochozoa</taxon>
        <taxon>Mollusca</taxon>
        <taxon>Gastropoda</taxon>
        <taxon>Heterobranchia</taxon>
        <taxon>Euthyneura</taxon>
        <taxon>Panpulmonata</taxon>
        <taxon>Sacoglossa</taxon>
        <taxon>Placobranchoidea</taxon>
        <taxon>Plakobranchidae</taxon>
        <taxon>Elysia</taxon>
    </lineage>
</organism>
<comment type="caution">
    <text evidence="2">The sequence shown here is derived from an EMBL/GenBank/DDBJ whole genome shotgun (WGS) entry which is preliminary data.</text>
</comment>
<sequence>MSLLDALVVAAASWHDVEASTIQKCFQHASFVRFEPSLKTGSPTSNPVSVNSPLNEFTNLFERFSNIVRTTGLSVDEYISIDQSIATTEDLSLPEIAASLQQVSPEDEAEVEDDSALTPPVSSKCALKALEQVRACIMQQHDCNSALQQVEILENRILQTAEKSKR</sequence>
<accession>A0AAE0ZWI4</accession>
<feature type="chain" id="PRO_5042268924" evidence="1">
    <location>
        <begin position="20"/>
        <end position="166"/>
    </location>
</feature>
<evidence type="ECO:0000256" key="1">
    <source>
        <dbReference type="SAM" id="SignalP"/>
    </source>
</evidence>
<protein>
    <submittedName>
        <fullName evidence="2">Uncharacterized protein</fullName>
    </submittedName>
</protein>
<keyword evidence="1" id="KW-0732">Signal</keyword>
<feature type="signal peptide" evidence="1">
    <location>
        <begin position="1"/>
        <end position="19"/>
    </location>
</feature>
<gene>
    <name evidence="2" type="ORF">RRG08_004667</name>
</gene>
<keyword evidence="3" id="KW-1185">Reference proteome</keyword>
<dbReference type="Proteomes" id="UP001283361">
    <property type="component" value="Unassembled WGS sequence"/>
</dbReference>
<proteinExistence type="predicted"/>
<name>A0AAE0ZWI4_9GAST</name>